<keyword evidence="6 9" id="KW-0472">Membrane</keyword>
<sequence length="622" mass="70962">MNKRLKTSRYITGFDGIRTLAVIGVILYHLLPTQMRGGYLGVPVFFVVSGYLITDLLRQEWDQNGRIAVKDFYVRRMKRLYPGMVVMLLLSAAYITLFQRNLLNNLRGVVVSSLLYVNNWWQINHGLSYFDRFGNESPFTHLWSLAVEGQNYLIWPLLFILLMKLVKNRGTIFKIVIGCSLLSALLLAIWYSPGADPTRVYYGTDTRLFSIWMGSALAFIWPSTHLKKEIPKKAKRVLNLAGGLSFIGLVITFFVLDDHLSFVYYGGMLLVSLLCTILVAVTAHPGASLNRWLTNPLFSYIGKRSYGIYLYQFPVMIFYEAKIGNVGENVLLHTLIEIVLILLISELSYRFIENPLRKFHYKDTFRTVRNWFSKPVISRQKPWLLPGLLVSLVALYGIATAPVNYVDAQQQQLKENIAANKKAAEQTQKNANGSDTESTGDNSSKATEAEQSVMEKYGLTEAQVKKAEELEITAFGDSVMLDATADLQEIFPKAVVDGDVGRQLYESPELIKALKEKDLLRDTVLIGLGTNGSFTETQFDNLMKEIGDRKVYWINVRVPTQRWQNEVNSMLEKMAAKYDNMTLIDWYDLSNEHEEWFYEDRVHPNPDGMLQYCTLVSQAILQ</sequence>
<evidence type="ECO:0000256" key="6">
    <source>
        <dbReference type="ARBA" id="ARBA00023136"/>
    </source>
</evidence>
<feature type="transmembrane region" description="Helical" evidence="9">
    <location>
        <begin position="12"/>
        <end position="31"/>
    </location>
</feature>
<feature type="compositionally biased region" description="Polar residues" evidence="8">
    <location>
        <begin position="426"/>
        <end position="450"/>
    </location>
</feature>
<evidence type="ECO:0000256" key="2">
    <source>
        <dbReference type="ARBA" id="ARBA00022475"/>
    </source>
</evidence>
<evidence type="ECO:0000256" key="8">
    <source>
        <dbReference type="SAM" id="MobiDB-lite"/>
    </source>
</evidence>
<organism evidence="11 12">
    <name type="scientific">Enterococcus gallinarum</name>
    <dbReference type="NCBI Taxonomy" id="1353"/>
    <lineage>
        <taxon>Bacteria</taxon>
        <taxon>Bacillati</taxon>
        <taxon>Bacillota</taxon>
        <taxon>Bacilli</taxon>
        <taxon>Lactobacillales</taxon>
        <taxon>Enterococcaceae</taxon>
        <taxon>Enterococcus</taxon>
    </lineage>
</organism>
<dbReference type="CDD" id="cd01840">
    <property type="entry name" value="SGNH_hydrolase_yrhL_like"/>
    <property type="match status" value="1"/>
</dbReference>
<gene>
    <name evidence="11" type="ORF">P7E30_10100</name>
</gene>
<dbReference type="Gene3D" id="3.40.50.1110">
    <property type="entry name" value="SGNH hydrolase"/>
    <property type="match status" value="1"/>
</dbReference>
<proteinExistence type="predicted"/>
<evidence type="ECO:0000313" key="12">
    <source>
        <dbReference type="Proteomes" id="UP001183682"/>
    </source>
</evidence>
<dbReference type="GO" id="GO:0009103">
    <property type="term" value="P:lipopolysaccharide biosynthetic process"/>
    <property type="evidence" value="ECO:0007669"/>
    <property type="project" value="TreeGrafter"/>
</dbReference>
<evidence type="ECO:0000256" key="1">
    <source>
        <dbReference type="ARBA" id="ARBA00004651"/>
    </source>
</evidence>
<dbReference type="Pfam" id="PF01757">
    <property type="entry name" value="Acyl_transf_3"/>
    <property type="match status" value="1"/>
</dbReference>
<dbReference type="AlphaFoldDB" id="A0AAE4HPB5"/>
<dbReference type="SUPFAM" id="SSF52266">
    <property type="entry name" value="SGNH hydrolase"/>
    <property type="match status" value="1"/>
</dbReference>
<dbReference type="Proteomes" id="UP001183682">
    <property type="component" value="Unassembled WGS sequence"/>
</dbReference>
<feature type="transmembrane region" description="Helical" evidence="9">
    <location>
        <begin position="330"/>
        <end position="352"/>
    </location>
</feature>
<evidence type="ECO:0000259" key="10">
    <source>
        <dbReference type="Pfam" id="PF01757"/>
    </source>
</evidence>
<protein>
    <submittedName>
        <fullName evidence="11">Acyltransferase family protein</fullName>
    </submittedName>
</protein>
<feature type="transmembrane region" description="Helical" evidence="9">
    <location>
        <begin position="383"/>
        <end position="405"/>
    </location>
</feature>
<feature type="transmembrane region" description="Helical" evidence="9">
    <location>
        <begin position="237"/>
        <end position="256"/>
    </location>
</feature>
<dbReference type="InterPro" id="IPR036514">
    <property type="entry name" value="SGNH_hydro_sf"/>
</dbReference>
<dbReference type="RefSeq" id="WP_096711010.1">
    <property type="nucleotide sequence ID" value="NZ_BSYC01000002.1"/>
</dbReference>
<feature type="domain" description="Acyltransferase 3" evidence="10">
    <location>
        <begin position="12"/>
        <end position="345"/>
    </location>
</feature>
<dbReference type="GeneID" id="93222249"/>
<evidence type="ECO:0000256" key="5">
    <source>
        <dbReference type="ARBA" id="ARBA00022989"/>
    </source>
</evidence>
<dbReference type="PANTHER" id="PTHR23028:SF53">
    <property type="entry name" value="ACYL_TRANSF_3 DOMAIN-CONTAINING PROTEIN"/>
    <property type="match status" value="1"/>
</dbReference>
<reference evidence="11" key="1">
    <citation type="submission" date="2023-03" db="EMBL/GenBank/DDBJ databases">
        <authorList>
            <person name="Shen W."/>
            <person name="Cai J."/>
        </authorList>
    </citation>
    <scope>NUCLEOTIDE SEQUENCE</scope>
    <source>
        <strain evidence="11">K69-2</strain>
    </source>
</reference>
<dbReference type="EMBL" id="JARPZN010000006">
    <property type="protein sequence ID" value="MDT2690552.1"/>
    <property type="molecule type" value="Genomic_DNA"/>
</dbReference>
<dbReference type="InterPro" id="IPR002656">
    <property type="entry name" value="Acyl_transf_3_dom"/>
</dbReference>
<comment type="caution">
    <text evidence="11">The sequence shown here is derived from an EMBL/GenBank/DDBJ whole genome shotgun (WGS) entry which is preliminary data.</text>
</comment>
<feature type="transmembrane region" description="Helical" evidence="9">
    <location>
        <begin position="208"/>
        <end position="225"/>
    </location>
</feature>
<evidence type="ECO:0000256" key="7">
    <source>
        <dbReference type="ARBA" id="ARBA00023315"/>
    </source>
</evidence>
<keyword evidence="7 11" id="KW-0012">Acyltransferase</keyword>
<evidence type="ECO:0000256" key="9">
    <source>
        <dbReference type="SAM" id="Phobius"/>
    </source>
</evidence>
<feature type="transmembrane region" description="Helical" evidence="9">
    <location>
        <begin position="175"/>
        <end position="193"/>
    </location>
</feature>
<evidence type="ECO:0000256" key="4">
    <source>
        <dbReference type="ARBA" id="ARBA00022692"/>
    </source>
</evidence>
<feature type="transmembrane region" description="Helical" evidence="9">
    <location>
        <begin position="142"/>
        <end position="163"/>
    </location>
</feature>
<keyword evidence="4 9" id="KW-0812">Transmembrane</keyword>
<dbReference type="GO" id="GO:0016747">
    <property type="term" value="F:acyltransferase activity, transferring groups other than amino-acyl groups"/>
    <property type="evidence" value="ECO:0007669"/>
    <property type="project" value="InterPro"/>
</dbReference>
<keyword evidence="5 9" id="KW-1133">Transmembrane helix</keyword>
<feature type="region of interest" description="Disordered" evidence="8">
    <location>
        <begin position="420"/>
        <end position="452"/>
    </location>
</feature>
<dbReference type="PANTHER" id="PTHR23028">
    <property type="entry name" value="ACETYLTRANSFERASE"/>
    <property type="match status" value="1"/>
</dbReference>
<name>A0AAE4HPB5_ENTGA</name>
<keyword evidence="3" id="KW-0808">Transferase</keyword>
<dbReference type="InterPro" id="IPR050879">
    <property type="entry name" value="Acyltransferase_3"/>
</dbReference>
<dbReference type="GO" id="GO:0005886">
    <property type="term" value="C:plasma membrane"/>
    <property type="evidence" value="ECO:0007669"/>
    <property type="project" value="UniProtKB-SubCell"/>
</dbReference>
<feature type="transmembrane region" description="Helical" evidence="9">
    <location>
        <begin position="79"/>
        <end position="97"/>
    </location>
</feature>
<feature type="transmembrane region" description="Helical" evidence="9">
    <location>
        <begin position="37"/>
        <end position="58"/>
    </location>
</feature>
<evidence type="ECO:0000256" key="3">
    <source>
        <dbReference type="ARBA" id="ARBA00022679"/>
    </source>
</evidence>
<comment type="subcellular location">
    <subcellularLocation>
        <location evidence="1">Cell membrane</location>
        <topology evidence="1">Multi-pass membrane protein</topology>
    </subcellularLocation>
</comment>
<evidence type="ECO:0000313" key="11">
    <source>
        <dbReference type="EMBL" id="MDT2690552.1"/>
    </source>
</evidence>
<accession>A0AAE4HPB5</accession>
<feature type="transmembrane region" description="Helical" evidence="9">
    <location>
        <begin position="262"/>
        <end position="285"/>
    </location>
</feature>
<keyword evidence="2" id="KW-1003">Cell membrane</keyword>